<dbReference type="EMBL" id="JACHWZ010000018">
    <property type="protein sequence ID" value="MBB3062620.1"/>
    <property type="molecule type" value="Genomic_DNA"/>
</dbReference>
<dbReference type="InterPro" id="IPR002740">
    <property type="entry name" value="EVE_domain"/>
</dbReference>
<dbReference type="CDD" id="cd21133">
    <property type="entry name" value="EVE"/>
    <property type="match status" value="1"/>
</dbReference>
<gene>
    <name evidence="3" type="ORF">FHS09_003469</name>
</gene>
<evidence type="ECO:0000313" key="3">
    <source>
        <dbReference type="EMBL" id="MBB3062620.1"/>
    </source>
</evidence>
<evidence type="ECO:0000313" key="4">
    <source>
        <dbReference type="Proteomes" id="UP000535937"/>
    </source>
</evidence>
<feature type="domain" description="EVE" evidence="2">
    <location>
        <begin position="2"/>
        <end position="149"/>
    </location>
</feature>
<accession>A0A7W4ZBS8</accession>
<keyword evidence="4" id="KW-1185">Reference proteome</keyword>
<proteinExistence type="predicted"/>
<dbReference type="AlphaFoldDB" id="A0A7W4ZBS8"/>
<name>A0A7W4ZBS8_9GAMM</name>
<dbReference type="InterPro" id="IPR047197">
    <property type="entry name" value="THYN1-like_EVE"/>
</dbReference>
<dbReference type="Proteomes" id="UP000535937">
    <property type="component" value="Unassembled WGS sequence"/>
</dbReference>
<sequence length="155" mass="17553">MTYWLFKSEPDEYSIRDLAAESGRTGRWDGIRNYQARNFLRDSVGVGDGVLFYHSACKVPAVVGTAEVVRGAYPDPAQFDPKSGYFDPKASGDKPRWYCVDIRWQSEFPRPVPLAEIKQNPDLAEMLLVKQGRLSIQPVTAQEWKTILRLGNAIM</sequence>
<evidence type="ECO:0000259" key="2">
    <source>
        <dbReference type="Pfam" id="PF01878"/>
    </source>
</evidence>
<dbReference type="InterPro" id="IPR052181">
    <property type="entry name" value="5hmC_binding"/>
</dbReference>
<dbReference type="SUPFAM" id="SSF88697">
    <property type="entry name" value="PUA domain-like"/>
    <property type="match status" value="1"/>
</dbReference>
<dbReference type="PANTHER" id="PTHR14087:SF7">
    <property type="entry name" value="THYMOCYTE NUCLEAR PROTEIN 1"/>
    <property type="match status" value="1"/>
</dbReference>
<reference evidence="3 4" key="1">
    <citation type="submission" date="2020-08" db="EMBL/GenBank/DDBJ databases">
        <title>Genomic Encyclopedia of Type Strains, Phase III (KMG-III): the genomes of soil and plant-associated and newly described type strains.</title>
        <authorList>
            <person name="Whitman W."/>
        </authorList>
    </citation>
    <scope>NUCLEOTIDE SEQUENCE [LARGE SCALE GENOMIC DNA]</scope>
    <source>
        <strain evidence="3 4">CECT 8799</strain>
    </source>
</reference>
<comment type="caution">
    <text evidence="3">The sequence shown here is derived from an EMBL/GenBank/DDBJ whole genome shotgun (WGS) entry which is preliminary data.</text>
</comment>
<keyword evidence="1" id="KW-0597">Phosphoprotein</keyword>
<evidence type="ECO:0000256" key="1">
    <source>
        <dbReference type="ARBA" id="ARBA00022553"/>
    </source>
</evidence>
<dbReference type="InterPro" id="IPR015947">
    <property type="entry name" value="PUA-like_sf"/>
</dbReference>
<dbReference type="FunFam" id="3.10.590.10:FF:000003">
    <property type="entry name" value="Thymocyte nuclear protein 1"/>
    <property type="match status" value="1"/>
</dbReference>
<protein>
    <submittedName>
        <fullName evidence="3">Putative RNA-binding protein with PUA-like domain</fullName>
    </submittedName>
</protein>
<organism evidence="3 4">
    <name type="scientific">Microbulbifer rhizosphaerae</name>
    <dbReference type="NCBI Taxonomy" id="1562603"/>
    <lineage>
        <taxon>Bacteria</taxon>
        <taxon>Pseudomonadati</taxon>
        <taxon>Pseudomonadota</taxon>
        <taxon>Gammaproteobacteria</taxon>
        <taxon>Cellvibrionales</taxon>
        <taxon>Microbulbiferaceae</taxon>
        <taxon>Microbulbifer</taxon>
    </lineage>
</organism>
<dbReference type="PANTHER" id="PTHR14087">
    <property type="entry name" value="THYMOCYTE NUCLEAR PROTEIN 1"/>
    <property type="match status" value="1"/>
</dbReference>
<dbReference type="RefSeq" id="WP_183462060.1">
    <property type="nucleotide sequence ID" value="NZ_JACHWZ010000018.1"/>
</dbReference>
<dbReference type="Pfam" id="PF01878">
    <property type="entry name" value="EVE"/>
    <property type="match status" value="1"/>
</dbReference>
<dbReference type="Gene3D" id="3.10.590.10">
    <property type="entry name" value="ph1033 like domains"/>
    <property type="match status" value="1"/>
</dbReference>